<sequence>MKKIIIAVIIMALIIINIFFTGRFVYDGSMQFTDNKRTSLKNITNELKSMEQFNLEKFISRYQINDLEIESSKADHKIPGELILSGESSNQLVIMVHGSGGNRRSVYPYAEFFLEAGIDVLTYDQRSSGENMAANNTYGVLEKYDLKDYVNYIEDDFSYDIGLWGISFGGLTAGLYISTEHGNEHINYAILDSALSEMQFPISQHLEKVDTFYPPDYMLLAGNLYTRYKLGFFYQDAELSSQLKNSEVPVFIIHSKSDEITPFFMAEEIYDGIKHDFKSKLTVSNSQHAEIYFDYDDKYKDKVLDFINN</sequence>
<reference evidence="3" key="1">
    <citation type="submission" date="2020-11" db="EMBL/GenBank/DDBJ databases">
        <title>Halonatronomonas betainensis gen. nov., sp. nov. a novel haloalkaliphilic representative of the family Halanaerobiacae capable of betaine degradation.</title>
        <authorList>
            <person name="Boltyanskaya Y."/>
            <person name="Kevbrin V."/>
            <person name="Detkova E."/>
            <person name="Grouzdev D.S."/>
            <person name="Koziaeva V."/>
            <person name="Zhilina T."/>
        </authorList>
    </citation>
    <scope>NUCLEOTIDE SEQUENCE</scope>
    <source>
        <strain evidence="3">Z-7014</strain>
    </source>
</reference>
<keyword evidence="3" id="KW-0378">Hydrolase</keyword>
<gene>
    <name evidence="3" type="ORF">I0Q91_07185</name>
</gene>
<dbReference type="InterPro" id="IPR000073">
    <property type="entry name" value="AB_hydrolase_1"/>
</dbReference>
<evidence type="ECO:0000313" key="4">
    <source>
        <dbReference type="Proteomes" id="UP000621436"/>
    </source>
</evidence>
<keyword evidence="1" id="KW-0472">Membrane</keyword>
<keyword evidence="4" id="KW-1185">Reference proteome</keyword>
<evidence type="ECO:0000313" key="3">
    <source>
        <dbReference type="EMBL" id="MBF8436853.1"/>
    </source>
</evidence>
<dbReference type="PANTHER" id="PTHR43358">
    <property type="entry name" value="ALPHA/BETA-HYDROLASE"/>
    <property type="match status" value="1"/>
</dbReference>
<keyword evidence="1" id="KW-0812">Transmembrane</keyword>
<protein>
    <submittedName>
        <fullName evidence="3">Alpha/beta hydrolase</fullName>
    </submittedName>
</protein>
<dbReference type="AlphaFoldDB" id="A0A931AXX9"/>
<dbReference type="Gene3D" id="3.40.50.1820">
    <property type="entry name" value="alpha/beta hydrolase"/>
    <property type="match status" value="1"/>
</dbReference>
<evidence type="ECO:0000256" key="1">
    <source>
        <dbReference type="SAM" id="Phobius"/>
    </source>
</evidence>
<name>A0A931AXX9_9FIRM</name>
<dbReference type="SUPFAM" id="SSF53474">
    <property type="entry name" value="alpha/beta-Hydrolases"/>
    <property type="match status" value="1"/>
</dbReference>
<dbReference type="RefSeq" id="WP_270453771.1">
    <property type="nucleotide sequence ID" value="NZ_JADPIE010000003.1"/>
</dbReference>
<dbReference type="Proteomes" id="UP000621436">
    <property type="component" value="Unassembled WGS sequence"/>
</dbReference>
<organism evidence="3 4">
    <name type="scientific">Halonatronomonas betaini</name>
    <dbReference type="NCBI Taxonomy" id="2778430"/>
    <lineage>
        <taxon>Bacteria</taxon>
        <taxon>Bacillati</taxon>
        <taxon>Bacillota</taxon>
        <taxon>Clostridia</taxon>
        <taxon>Halanaerobiales</taxon>
        <taxon>Halarsenatibacteraceae</taxon>
        <taxon>Halonatronomonas</taxon>
    </lineage>
</organism>
<keyword evidence="1" id="KW-1133">Transmembrane helix</keyword>
<dbReference type="GO" id="GO:0016787">
    <property type="term" value="F:hydrolase activity"/>
    <property type="evidence" value="ECO:0007669"/>
    <property type="project" value="UniProtKB-KW"/>
</dbReference>
<comment type="caution">
    <text evidence="3">The sequence shown here is derived from an EMBL/GenBank/DDBJ whole genome shotgun (WGS) entry which is preliminary data.</text>
</comment>
<dbReference type="PANTHER" id="PTHR43358:SF4">
    <property type="entry name" value="ALPHA_BETA HYDROLASE FOLD-1 DOMAIN-CONTAINING PROTEIN"/>
    <property type="match status" value="1"/>
</dbReference>
<accession>A0A931AXX9</accession>
<proteinExistence type="predicted"/>
<feature type="transmembrane region" description="Helical" evidence="1">
    <location>
        <begin position="6"/>
        <end position="26"/>
    </location>
</feature>
<evidence type="ECO:0000259" key="2">
    <source>
        <dbReference type="Pfam" id="PF00561"/>
    </source>
</evidence>
<feature type="domain" description="AB hydrolase-1" evidence="2">
    <location>
        <begin position="92"/>
        <end position="235"/>
    </location>
</feature>
<dbReference type="Pfam" id="PF00561">
    <property type="entry name" value="Abhydrolase_1"/>
    <property type="match status" value="1"/>
</dbReference>
<dbReference type="EMBL" id="JADPIE010000003">
    <property type="protein sequence ID" value="MBF8436853.1"/>
    <property type="molecule type" value="Genomic_DNA"/>
</dbReference>
<dbReference type="InterPro" id="IPR052920">
    <property type="entry name" value="DNA-binding_regulatory"/>
</dbReference>
<dbReference type="InterPro" id="IPR029058">
    <property type="entry name" value="AB_hydrolase_fold"/>
</dbReference>